<organism evidence="1">
    <name type="scientific">Caudovirales sp. ctaix4</name>
    <dbReference type="NCBI Taxonomy" id="2827635"/>
    <lineage>
        <taxon>Viruses</taxon>
        <taxon>Duplodnaviria</taxon>
        <taxon>Heunggongvirae</taxon>
        <taxon>Uroviricota</taxon>
        <taxon>Caudoviricetes</taxon>
    </lineage>
</organism>
<protein>
    <submittedName>
        <fullName evidence="1">Uncharacterized protein</fullName>
    </submittedName>
</protein>
<sequence length="85" mass="9738">MAGLKIEKQELLTVRGSDGSEVKIDDIVVIRTYRDEDVLCRFKGMQAGYIITETVDGQTENRYRVNSIADCKVVEHIEFRKGEEE</sequence>
<name>A0A8S5S6A6_9CAUD</name>
<proteinExistence type="predicted"/>
<reference evidence="1" key="1">
    <citation type="journal article" date="2021" name="Proc. Natl. Acad. Sci. U.S.A.">
        <title>A Catalog of Tens of Thousands of Viruses from Human Metagenomes Reveals Hidden Associations with Chronic Diseases.</title>
        <authorList>
            <person name="Tisza M.J."/>
            <person name="Buck C.B."/>
        </authorList>
    </citation>
    <scope>NUCLEOTIDE SEQUENCE</scope>
    <source>
        <strain evidence="1">Ctaix4</strain>
    </source>
</reference>
<dbReference type="EMBL" id="BK032533">
    <property type="protein sequence ID" value="DAF46199.1"/>
    <property type="molecule type" value="Genomic_DNA"/>
</dbReference>
<accession>A0A8S5S6A6</accession>
<evidence type="ECO:0000313" key="1">
    <source>
        <dbReference type="EMBL" id="DAF46199.1"/>
    </source>
</evidence>